<gene>
    <name evidence="1" type="ORF">HPB49_013833</name>
</gene>
<evidence type="ECO:0000313" key="1">
    <source>
        <dbReference type="EMBL" id="KAH7959783.1"/>
    </source>
</evidence>
<name>A0ACB8D5Z1_DERSI</name>
<keyword evidence="2" id="KW-1185">Reference proteome</keyword>
<sequence>MVNTLTQALDAMQNRFQNMFDELQRTDYRNARPPFSPLGYRTFQTPTIKQKRQIPEGQAALLPRNDCPATQLDLPGLCSKNREIIAAKICPPGEKPFVAVSAYFRPVLQSLQHLNALQACLHCKTSSAKPTPDTISAWKIRRKVVAFWPGMASNMTTHLLLICIYPLGKPRLLLDAFAVLYLGTTFLLANFLPHANSRKRLLTQGPIAPISRAVPQRMLNSWLSWEPLKATHIPPGHLSALIRIRTKPTEIFRPILEDYTASAIQAILLRHKKANSPIEIIWTPGHTGVPGGNTAALRSSKNSERGQRSSSSSPPSSPPPAKKKPSPVPQQLPSAASGGQAGPKGLSIIAMGADVQRVLAGIRSRCIILLHCLRAEGQRIYQTLLAGTSAAAPAVPSAATLANDKSAVTPPDEYDTALATLWHQFTTLSNVIVERHRFHRRSHSTTPAFAKDPAKELARLRRRVWRQQQSSKHYTVKGGAAKKTKIAVGDFVRIKKPSVRFKGDCSFSSPTKVIERRGPASFRLKDGRTWNASNLSRVPGRGTCEPVPCCSLPRRSRGLLAYCSLPRCSLLCYSRLSPRGRRGLLAYCSSSQRASRHRRQCDVQSGRPESAGHRPRSKTIRPTSWRLSCT</sequence>
<evidence type="ECO:0000313" key="2">
    <source>
        <dbReference type="Proteomes" id="UP000821865"/>
    </source>
</evidence>
<reference evidence="1" key="1">
    <citation type="submission" date="2020-05" db="EMBL/GenBank/DDBJ databases">
        <title>Large-scale comparative analyses of tick genomes elucidate their genetic diversity and vector capacities.</title>
        <authorList>
            <person name="Jia N."/>
            <person name="Wang J."/>
            <person name="Shi W."/>
            <person name="Du L."/>
            <person name="Sun Y."/>
            <person name="Zhan W."/>
            <person name="Jiang J."/>
            <person name="Wang Q."/>
            <person name="Zhang B."/>
            <person name="Ji P."/>
            <person name="Sakyi L.B."/>
            <person name="Cui X."/>
            <person name="Yuan T."/>
            <person name="Jiang B."/>
            <person name="Yang W."/>
            <person name="Lam T.T.-Y."/>
            <person name="Chang Q."/>
            <person name="Ding S."/>
            <person name="Wang X."/>
            <person name="Zhu J."/>
            <person name="Ruan X."/>
            <person name="Zhao L."/>
            <person name="Wei J."/>
            <person name="Que T."/>
            <person name="Du C."/>
            <person name="Cheng J."/>
            <person name="Dai P."/>
            <person name="Han X."/>
            <person name="Huang E."/>
            <person name="Gao Y."/>
            <person name="Liu J."/>
            <person name="Shao H."/>
            <person name="Ye R."/>
            <person name="Li L."/>
            <person name="Wei W."/>
            <person name="Wang X."/>
            <person name="Wang C."/>
            <person name="Yang T."/>
            <person name="Huo Q."/>
            <person name="Li W."/>
            <person name="Guo W."/>
            <person name="Chen H."/>
            <person name="Zhou L."/>
            <person name="Ni X."/>
            <person name="Tian J."/>
            <person name="Zhou Y."/>
            <person name="Sheng Y."/>
            <person name="Liu T."/>
            <person name="Pan Y."/>
            <person name="Xia L."/>
            <person name="Li J."/>
            <person name="Zhao F."/>
            <person name="Cao W."/>
        </authorList>
    </citation>
    <scope>NUCLEOTIDE SEQUENCE</scope>
    <source>
        <strain evidence="1">Dsil-2018</strain>
    </source>
</reference>
<organism evidence="1 2">
    <name type="scientific">Dermacentor silvarum</name>
    <name type="common">Tick</name>
    <dbReference type="NCBI Taxonomy" id="543639"/>
    <lineage>
        <taxon>Eukaryota</taxon>
        <taxon>Metazoa</taxon>
        <taxon>Ecdysozoa</taxon>
        <taxon>Arthropoda</taxon>
        <taxon>Chelicerata</taxon>
        <taxon>Arachnida</taxon>
        <taxon>Acari</taxon>
        <taxon>Parasitiformes</taxon>
        <taxon>Ixodida</taxon>
        <taxon>Ixodoidea</taxon>
        <taxon>Ixodidae</taxon>
        <taxon>Rhipicephalinae</taxon>
        <taxon>Dermacentor</taxon>
    </lineage>
</organism>
<dbReference type="Proteomes" id="UP000821865">
    <property type="component" value="Chromosome 3"/>
</dbReference>
<comment type="caution">
    <text evidence="1">The sequence shown here is derived from an EMBL/GenBank/DDBJ whole genome shotgun (WGS) entry which is preliminary data.</text>
</comment>
<protein>
    <submittedName>
        <fullName evidence="1">Uncharacterized protein</fullName>
    </submittedName>
</protein>
<accession>A0ACB8D5Z1</accession>
<proteinExistence type="predicted"/>
<dbReference type="EMBL" id="CM023472">
    <property type="protein sequence ID" value="KAH7959783.1"/>
    <property type="molecule type" value="Genomic_DNA"/>
</dbReference>